<comment type="caution">
    <text evidence="11">The sequence shown here is derived from an EMBL/GenBank/DDBJ whole genome shotgun (WGS) entry which is preliminary data.</text>
</comment>
<dbReference type="GO" id="GO:0006261">
    <property type="term" value="P:DNA-templated DNA replication"/>
    <property type="evidence" value="ECO:0007669"/>
    <property type="project" value="TreeGrafter"/>
</dbReference>
<dbReference type="InterPro" id="IPR005790">
    <property type="entry name" value="DNA_polIII_delta"/>
</dbReference>
<dbReference type="InterPro" id="IPR027417">
    <property type="entry name" value="P-loop_NTPase"/>
</dbReference>
<evidence type="ECO:0000256" key="6">
    <source>
        <dbReference type="ARBA" id="ARBA00022932"/>
    </source>
</evidence>
<evidence type="ECO:0000256" key="4">
    <source>
        <dbReference type="ARBA" id="ARBA00022695"/>
    </source>
</evidence>
<evidence type="ECO:0000259" key="9">
    <source>
        <dbReference type="Pfam" id="PF06144"/>
    </source>
</evidence>
<dbReference type="Gene3D" id="3.40.50.300">
    <property type="entry name" value="P-loop containing nucleotide triphosphate hydrolases"/>
    <property type="match status" value="1"/>
</dbReference>
<feature type="domain" description="DNA polymerase III delta subunit-like C-terminal" evidence="10">
    <location>
        <begin position="204"/>
        <end position="323"/>
    </location>
</feature>
<sequence>MKTIDEDIATGQFQKVYLLYGDEDYLKLQYKNKLLAALMTPGDTMNFSSYEGEGISVGELIDLAETLPFFAERRVILVSDSGFFKKSKDDLAEYLLQLPDTVCFLFVEREVDKRTKTCKAVQKAGRAVEFTMPDEKTLARWMGARLKQAKKTISREAWAEFLKRTDESMENMDREMEKLLSYTLDKDHIDLEDVQAICVQQIQTKIFDMISAIAAKDSRKVMLLYQDLLAARESPMRILYLIVRQFRQMMVIQEMAQQRRDIKTIAKQVGMPDFAVRRNMGLCKNFTREQMYGLLRDAAEFDEEIKTGRIDDQMAVELLMMKYA</sequence>
<evidence type="ECO:0000256" key="7">
    <source>
        <dbReference type="ARBA" id="ARBA00034754"/>
    </source>
</evidence>
<protein>
    <recommendedName>
        <fullName evidence="2">DNA polymerase III subunit delta</fullName>
        <ecNumber evidence="1">2.7.7.7</ecNumber>
    </recommendedName>
</protein>
<dbReference type="NCBIfam" id="TIGR01128">
    <property type="entry name" value="holA"/>
    <property type="match status" value="1"/>
</dbReference>
<evidence type="ECO:0000256" key="8">
    <source>
        <dbReference type="ARBA" id="ARBA00049244"/>
    </source>
</evidence>
<evidence type="ECO:0000256" key="5">
    <source>
        <dbReference type="ARBA" id="ARBA00022705"/>
    </source>
</evidence>
<keyword evidence="4 11" id="KW-0548">Nucleotidyltransferase</keyword>
<dbReference type="PANTHER" id="PTHR34388:SF1">
    <property type="entry name" value="DNA POLYMERASE III SUBUNIT DELTA"/>
    <property type="match status" value="1"/>
</dbReference>
<comment type="catalytic activity">
    <reaction evidence="8">
        <text>DNA(n) + a 2'-deoxyribonucleoside 5'-triphosphate = DNA(n+1) + diphosphate</text>
        <dbReference type="Rhea" id="RHEA:22508"/>
        <dbReference type="Rhea" id="RHEA-COMP:17339"/>
        <dbReference type="Rhea" id="RHEA-COMP:17340"/>
        <dbReference type="ChEBI" id="CHEBI:33019"/>
        <dbReference type="ChEBI" id="CHEBI:61560"/>
        <dbReference type="ChEBI" id="CHEBI:173112"/>
        <dbReference type="EC" id="2.7.7.7"/>
    </reaction>
</comment>
<evidence type="ECO:0000256" key="1">
    <source>
        <dbReference type="ARBA" id="ARBA00012417"/>
    </source>
</evidence>
<dbReference type="Pfam" id="PF21694">
    <property type="entry name" value="DNA_pol3_delta_C"/>
    <property type="match status" value="1"/>
</dbReference>
<dbReference type="SUPFAM" id="SSF52540">
    <property type="entry name" value="P-loop containing nucleoside triphosphate hydrolases"/>
    <property type="match status" value="1"/>
</dbReference>
<gene>
    <name evidence="11" type="primary">holA</name>
    <name evidence="11" type="ORF">IAA55_03235</name>
</gene>
<reference evidence="11" key="2">
    <citation type="journal article" date="2021" name="PeerJ">
        <title>Extensive microbial diversity within the chicken gut microbiome revealed by metagenomics and culture.</title>
        <authorList>
            <person name="Gilroy R."/>
            <person name="Ravi A."/>
            <person name="Getino M."/>
            <person name="Pursley I."/>
            <person name="Horton D.L."/>
            <person name="Alikhan N.F."/>
            <person name="Baker D."/>
            <person name="Gharbi K."/>
            <person name="Hall N."/>
            <person name="Watson M."/>
            <person name="Adriaenssens E.M."/>
            <person name="Foster-Nyarko E."/>
            <person name="Jarju S."/>
            <person name="Secka A."/>
            <person name="Antonio M."/>
            <person name="Oren A."/>
            <person name="Chaudhuri R.R."/>
            <person name="La Ragione R."/>
            <person name="Hildebrand F."/>
            <person name="Pallen M.J."/>
        </authorList>
    </citation>
    <scope>NUCLEOTIDE SEQUENCE</scope>
    <source>
        <strain evidence="11">ChiSjej5B23-6657</strain>
    </source>
</reference>
<evidence type="ECO:0000256" key="2">
    <source>
        <dbReference type="ARBA" id="ARBA00017703"/>
    </source>
</evidence>
<dbReference type="InterPro" id="IPR048466">
    <property type="entry name" value="DNA_pol3_delta-like_C"/>
</dbReference>
<keyword evidence="6" id="KW-0239">DNA-directed DNA polymerase</keyword>
<dbReference type="Pfam" id="PF06144">
    <property type="entry name" value="DNA_pol3_delta"/>
    <property type="match status" value="1"/>
</dbReference>
<evidence type="ECO:0000313" key="11">
    <source>
        <dbReference type="EMBL" id="HIR70278.1"/>
    </source>
</evidence>
<dbReference type="GO" id="GO:0003887">
    <property type="term" value="F:DNA-directed DNA polymerase activity"/>
    <property type="evidence" value="ECO:0007669"/>
    <property type="project" value="UniProtKB-KW"/>
</dbReference>
<evidence type="ECO:0000259" key="10">
    <source>
        <dbReference type="Pfam" id="PF21694"/>
    </source>
</evidence>
<evidence type="ECO:0000256" key="3">
    <source>
        <dbReference type="ARBA" id="ARBA00022679"/>
    </source>
</evidence>
<accession>A0A9D1JAG4</accession>
<feature type="domain" description="DNA polymerase III delta N-terminal" evidence="9">
    <location>
        <begin position="17"/>
        <end position="130"/>
    </location>
</feature>
<organism evidence="11 12">
    <name type="scientific">Candidatus Pullilachnospira gallistercoris</name>
    <dbReference type="NCBI Taxonomy" id="2840911"/>
    <lineage>
        <taxon>Bacteria</taxon>
        <taxon>Bacillati</taxon>
        <taxon>Bacillota</taxon>
        <taxon>Clostridia</taxon>
        <taxon>Lachnospirales</taxon>
        <taxon>Lachnospiraceae</taxon>
        <taxon>Lachnospiraceae incertae sedis</taxon>
        <taxon>Candidatus Pullilachnospira</taxon>
    </lineage>
</organism>
<comment type="similarity">
    <text evidence="7">Belongs to the DNA polymerase HolA subunit family.</text>
</comment>
<dbReference type="EMBL" id="DVHM01000050">
    <property type="protein sequence ID" value="HIR70278.1"/>
    <property type="molecule type" value="Genomic_DNA"/>
</dbReference>
<name>A0A9D1JAG4_9FIRM</name>
<dbReference type="Gene3D" id="1.10.8.60">
    <property type="match status" value="1"/>
</dbReference>
<dbReference type="AlphaFoldDB" id="A0A9D1JAG4"/>
<reference evidence="11" key="1">
    <citation type="submission" date="2020-10" db="EMBL/GenBank/DDBJ databases">
        <authorList>
            <person name="Gilroy R."/>
        </authorList>
    </citation>
    <scope>NUCLEOTIDE SEQUENCE</scope>
    <source>
        <strain evidence="11">ChiSjej5B23-6657</strain>
    </source>
</reference>
<dbReference type="PANTHER" id="PTHR34388">
    <property type="entry name" value="DNA POLYMERASE III SUBUNIT DELTA"/>
    <property type="match status" value="1"/>
</dbReference>
<dbReference type="Proteomes" id="UP000823912">
    <property type="component" value="Unassembled WGS sequence"/>
</dbReference>
<keyword evidence="3 11" id="KW-0808">Transferase</keyword>
<keyword evidence="5" id="KW-0235">DNA replication</keyword>
<dbReference type="GO" id="GO:0009360">
    <property type="term" value="C:DNA polymerase III complex"/>
    <property type="evidence" value="ECO:0007669"/>
    <property type="project" value="InterPro"/>
</dbReference>
<dbReference type="InterPro" id="IPR008921">
    <property type="entry name" value="DNA_pol3_clamp-load_cplx_C"/>
</dbReference>
<dbReference type="Gene3D" id="1.20.272.10">
    <property type="match status" value="1"/>
</dbReference>
<dbReference type="SUPFAM" id="SSF48019">
    <property type="entry name" value="post-AAA+ oligomerization domain-like"/>
    <property type="match status" value="1"/>
</dbReference>
<dbReference type="InterPro" id="IPR010372">
    <property type="entry name" value="DNA_pol3_delta_N"/>
</dbReference>
<dbReference type="GO" id="GO:0003677">
    <property type="term" value="F:DNA binding"/>
    <property type="evidence" value="ECO:0007669"/>
    <property type="project" value="InterPro"/>
</dbReference>
<proteinExistence type="inferred from homology"/>
<evidence type="ECO:0000313" key="12">
    <source>
        <dbReference type="Proteomes" id="UP000823912"/>
    </source>
</evidence>
<dbReference type="EC" id="2.7.7.7" evidence="1"/>